<proteinExistence type="predicted"/>
<protein>
    <submittedName>
        <fullName evidence="3">Uncharacterized protein</fullName>
    </submittedName>
</protein>
<keyword evidence="2" id="KW-1133">Transmembrane helix</keyword>
<feature type="transmembrane region" description="Helical" evidence="2">
    <location>
        <begin position="12"/>
        <end position="30"/>
    </location>
</feature>
<dbReference type="OrthoDB" id="330047at2759"/>
<keyword evidence="4" id="KW-1185">Reference proteome</keyword>
<dbReference type="PANTHER" id="PTHR20765:SF1">
    <property type="entry name" value="EQUILIBRATIVE NUCLEOBASE TRANSPORTER 1"/>
    <property type="match status" value="1"/>
</dbReference>
<dbReference type="AlphaFoldDB" id="A0A401P722"/>
<organism evidence="3 4">
    <name type="scientific">Scyliorhinus torazame</name>
    <name type="common">Cloudy catshark</name>
    <name type="synonym">Catulus torazame</name>
    <dbReference type="NCBI Taxonomy" id="75743"/>
    <lineage>
        <taxon>Eukaryota</taxon>
        <taxon>Metazoa</taxon>
        <taxon>Chordata</taxon>
        <taxon>Craniata</taxon>
        <taxon>Vertebrata</taxon>
        <taxon>Chondrichthyes</taxon>
        <taxon>Elasmobranchii</taxon>
        <taxon>Galeomorphii</taxon>
        <taxon>Galeoidea</taxon>
        <taxon>Carcharhiniformes</taxon>
        <taxon>Scyliorhinidae</taxon>
        <taxon>Scyliorhinus</taxon>
    </lineage>
</organism>
<evidence type="ECO:0000313" key="3">
    <source>
        <dbReference type="EMBL" id="GCB68924.1"/>
    </source>
</evidence>
<gene>
    <name evidence="3" type="ORF">scyTo_0013894</name>
</gene>
<reference evidence="3 4" key="1">
    <citation type="journal article" date="2018" name="Nat. Ecol. Evol.">
        <title>Shark genomes provide insights into elasmobranch evolution and the origin of vertebrates.</title>
        <authorList>
            <person name="Hara Y"/>
            <person name="Yamaguchi K"/>
            <person name="Onimaru K"/>
            <person name="Kadota M"/>
            <person name="Koyanagi M"/>
            <person name="Keeley SD"/>
            <person name="Tatsumi K"/>
            <person name="Tanaka K"/>
            <person name="Motone F"/>
            <person name="Kageyama Y"/>
            <person name="Nozu R"/>
            <person name="Adachi N"/>
            <person name="Nishimura O"/>
            <person name="Nakagawa R"/>
            <person name="Tanegashima C"/>
            <person name="Kiyatake I"/>
            <person name="Matsumoto R"/>
            <person name="Murakumo K"/>
            <person name="Nishida K"/>
            <person name="Terakita A"/>
            <person name="Kuratani S"/>
            <person name="Sato K"/>
            <person name="Hyodo S Kuraku.S."/>
        </authorList>
    </citation>
    <scope>NUCLEOTIDE SEQUENCE [LARGE SCALE GENOMIC DNA]</scope>
</reference>
<feature type="region of interest" description="Disordered" evidence="1">
    <location>
        <begin position="90"/>
        <end position="119"/>
    </location>
</feature>
<feature type="transmembrane region" description="Helical" evidence="2">
    <location>
        <begin position="36"/>
        <end position="56"/>
    </location>
</feature>
<dbReference type="PANTHER" id="PTHR20765">
    <property type="entry name" value="SOLUTE CARRIER FAMILY 43 MEMBER 3-RELATED"/>
    <property type="match status" value="1"/>
</dbReference>
<comment type="caution">
    <text evidence="3">The sequence shown here is derived from an EMBL/GenBank/DDBJ whole genome shotgun (WGS) entry which is preliminary data.</text>
</comment>
<sequence>VANLFTNRRSTVITLYNGALDSASAVFLLVKVLHEAGFSLMSMFLFITSLSTIHILRTFFLLPRTHIPYPLPERYTFGISCNTLALPPFSLEESTPGQGEPDHGSEGNMRGKDGTQFPQ</sequence>
<keyword evidence="2" id="KW-0812">Transmembrane</keyword>
<dbReference type="EMBL" id="BFAA01007276">
    <property type="protein sequence ID" value="GCB68924.1"/>
    <property type="molecule type" value="Genomic_DNA"/>
</dbReference>
<evidence type="ECO:0000313" key="4">
    <source>
        <dbReference type="Proteomes" id="UP000288216"/>
    </source>
</evidence>
<dbReference type="InterPro" id="IPR027197">
    <property type="entry name" value="SLC43A3"/>
</dbReference>
<feature type="compositionally biased region" description="Basic and acidic residues" evidence="1">
    <location>
        <begin position="100"/>
        <end position="113"/>
    </location>
</feature>
<accession>A0A401P722</accession>
<name>A0A401P722_SCYTO</name>
<dbReference type="Proteomes" id="UP000288216">
    <property type="component" value="Unassembled WGS sequence"/>
</dbReference>
<dbReference type="STRING" id="75743.A0A401P722"/>
<evidence type="ECO:0000256" key="2">
    <source>
        <dbReference type="SAM" id="Phobius"/>
    </source>
</evidence>
<evidence type="ECO:0000256" key="1">
    <source>
        <dbReference type="SAM" id="MobiDB-lite"/>
    </source>
</evidence>
<keyword evidence="2" id="KW-0472">Membrane</keyword>
<feature type="non-terminal residue" evidence="3">
    <location>
        <position position="1"/>
    </location>
</feature>